<evidence type="ECO:0000313" key="2">
    <source>
        <dbReference type="EMBL" id="MFC4518222.1"/>
    </source>
</evidence>
<comment type="caution">
    <text evidence="2">The sequence shown here is derived from an EMBL/GenBank/DDBJ whole genome shotgun (WGS) entry which is preliminary data.</text>
</comment>
<sequence>MTSIERTAYPRLKRLITAHELHVFFTPGEEERASAEEVTDSDERQLALLVALKSYQRMGCSPKVHDVPEQVVEFVRRSGTGRGCVSGAGCGTTARRRASSPKRRCAVRRRRRRTTRHSPHHGLLRKPSRRPLSAVL</sequence>
<keyword evidence="3" id="KW-1185">Reference proteome</keyword>
<dbReference type="EMBL" id="JBHSFS010000038">
    <property type="protein sequence ID" value="MFC4518222.1"/>
    <property type="molecule type" value="Genomic_DNA"/>
</dbReference>
<organism evidence="2 3">
    <name type="scientific">Streptomyces ehimensis</name>
    <dbReference type="NCBI Taxonomy" id="68195"/>
    <lineage>
        <taxon>Bacteria</taxon>
        <taxon>Bacillati</taxon>
        <taxon>Actinomycetota</taxon>
        <taxon>Actinomycetes</taxon>
        <taxon>Kitasatosporales</taxon>
        <taxon>Streptomycetaceae</taxon>
        <taxon>Streptomyces</taxon>
    </lineage>
</organism>
<evidence type="ECO:0000313" key="3">
    <source>
        <dbReference type="Proteomes" id="UP001595990"/>
    </source>
</evidence>
<dbReference type="RefSeq" id="WP_417924505.1">
    <property type="nucleotide sequence ID" value="NZ_JBHSFS010000038.1"/>
</dbReference>
<proteinExistence type="predicted"/>
<feature type="compositionally biased region" description="Basic residues" evidence="1">
    <location>
        <begin position="94"/>
        <end position="129"/>
    </location>
</feature>
<dbReference type="Proteomes" id="UP001595990">
    <property type="component" value="Unassembled WGS sequence"/>
</dbReference>
<feature type="region of interest" description="Disordered" evidence="1">
    <location>
        <begin position="90"/>
        <end position="136"/>
    </location>
</feature>
<reference evidence="3" key="1">
    <citation type="journal article" date="2019" name="Int. J. Syst. Evol. Microbiol.">
        <title>The Global Catalogue of Microorganisms (GCM) 10K type strain sequencing project: providing services to taxonomists for standard genome sequencing and annotation.</title>
        <authorList>
            <consortium name="The Broad Institute Genomics Platform"/>
            <consortium name="The Broad Institute Genome Sequencing Center for Infectious Disease"/>
            <person name="Wu L."/>
            <person name="Ma J."/>
        </authorList>
    </citation>
    <scope>NUCLEOTIDE SEQUENCE [LARGE SCALE GENOMIC DNA]</scope>
    <source>
        <strain evidence="3">CECT 8064</strain>
    </source>
</reference>
<evidence type="ECO:0000256" key="1">
    <source>
        <dbReference type="SAM" id="MobiDB-lite"/>
    </source>
</evidence>
<gene>
    <name evidence="2" type="ORF">ACFPEN_35795</name>
</gene>
<name>A0ABV9BVR3_9ACTN</name>
<protein>
    <submittedName>
        <fullName evidence="2">DUF4158 domain-containing protein</fullName>
    </submittedName>
</protein>
<accession>A0ABV9BVR3</accession>